<comment type="catalytic activity">
    <reaction evidence="4">
        <text>ATP + (deoxyribonucleotide)n-3'-hydroxyl + 5'-phospho-(deoxyribonucleotide)m = (deoxyribonucleotide)n+m + AMP + diphosphate.</text>
        <dbReference type="EC" id="6.5.1.1"/>
    </reaction>
</comment>
<evidence type="ECO:0000313" key="6">
    <source>
        <dbReference type="EMBL" id="MBP2473433.1"/>
    </source>
</evidence>
<protein>
    <recommendedName>
        <fullName evidence="2">DNA ligase (ATP)</fullName>
        <ecNumber evidence="2">6.5.1.1</ecNumber>
    </recommendedName>
</protein>
<dbReference type="PROSITE" id="PS50160">
    <property type="entry name" value="DNA_LIGASE_A3"/>
    <property type="match status" value="1"/>
</dbReference>
<organism evidence="6 7">
    <name type="scientific">Crossiella equi</name>
    <dbReference type="NCBI Taxonomy" id="130796"/>
    <lineage>
        <taxon>Bacteria</taxon>
        <taxon>Bacillati</taxon>
        <taxon>Actinomycetota</taxon>
        <taxon>Actinomycetes</taxon>
        <taxon>Pseudonocardiales</taxon>
        <taxon>Pseudonocardiaceae</taxon>
        <taxon>Crossiella</taxon>
    </lineage>
</organism>
<dbReference type="Gene3D" id="3.30.470.30">
    <property type="entry name" value="DNA ligase/mRNA capping enzyme"/>
    <property type="match status" value="1"/>
</dbReference>
<dbReference type="CDD" id="cd07905">
    <property type="entry name" value="Adenylation_DNA_ligase_LigC"/>
    <property type="match status" value="1"/>
</dbReference>
<dbReference type="EC" id="6.5.1.1" evidence="2"/>
<dbReference type="SUPFAM" id="SSF56091">
    <property type="entry name" value="DNA ligase/mRNA capping enzyme, catalytic domain"/>
    <property type="match status" value="1"/>
</dbReference>
<comment type="caution">
    <text evidence="6">The sequence shown here is derived from an EMBL/GenBank/DDBJ whole genome shotgun (WGS) entry which is preliminary data.</text>
</comment>
<dbReference type="EMBL" id="JAGIOO010000001">
    <property type="protein sequence ID" value="MBP2473433.1"/>
    <property type="molecule type" value="Genomic_DNA"/>
</dbReference>
<evidence type="ECO:0000313" key="7">
    <source>
        <dbReference type="Proteomes" id="UP001519363"/>
    </source>
</evidence>
<dbReference type="PANTHER" id="PTHR45674">
    <property type="entry name" value="DNA LIGASE 1/3 FAMILY MEMBER"/>
    <property type="match status" value="1"/>
</dbReference>
<evidence type="ECO:0000256" key="4">
    <source>
        <dbReference type="ARBA" id="ARBA00034003"/>
    </source>
</evidence>
<keyword evidence="3 6" id="KW-0436">Ligase</keyword>
<dbReference type="PANTHER" id="PTHR45674:SF4">
    <property type="entry name" value="DNA LIGASE 1"/>
    <property type="match status" value="1"/>
</dbReference>
<dbReference type="GO" id="GO:0016874">
    <property type="term" value="F:ligase activity"/>
    <property type="evidence" value="ECO:0007669"/>
    <property type="project" value="UniProtKB-KW"/>
</dbReference>
<dbReference type="NCBIfam" id="NF006078">
    <property type="entry name" value="PRK08224.1"/>
    <property type="match status" value="1"/>
</dbReference>
<comment type="similarity">
    <text evidence="1">Belongs to the ATP-dependent DNA ligase family.</text>
</comment>
<dbReference type="InterPro" id="IPR012310">
    <property type="entry name" value="DNA_ligase_ATP-dep_cent"/>
</dbReference>
<dbReference type="Pfam" id="PF04679">
    <property type="entry name" value="DNA_ligase_A_C"/>
    <property type="match status" value="1"/>
</dbReference>
<dbReference type="Pfam" id="PF01068">
    <property type="entry name" value="DNA_ligase_A_M"/>
    <property type="match status" value="1"/>
</dbReference>
<sequence>MTLPLTPPVQPMLASSAEEVPDRGGLLFEPKWDGFRCLVFRDGDAVFLQSRSGKDLARYFPEAVAFCRAELPDRVVLDGELVVEVDGELDFDALTERIHPAASRVELLSGRTPARFIAFDLLAEGEESLLDLPFRVRRERLERLFTRVPADRVHLTPVTSDVATAREWFTLFEGAGLDGLIAKPADGVYAPGKRTLVKIKHARTADCVLAGLRWHVKTEPGTAVGSLLLGLHDEDGVLHHVGVIGSFPAARRKALVEELSPLITDAAGHPWLDGAVEGQRLPGAVNRWRGNEAAWVPLRPERVVEIAYTQTEGGHPARLRHNGLFQRWRPDREPASCRYDQLDTPARYDLPSVLGGEVKPA</sequence>
<evidence type="ECO:0000259" key="5">
    <source>
        <dbReference type="PROSITE" id="PS50160"/>
    </source>
</evidence>
<dbReference type="InterPro" id="IPR044117">
    <property type="entry name" value="OBF_LigC-like"/>
</dbReference>
<accession>A0ABS5AA12</accession>
<feature type="domain" description="ATP-dependent DNA ligase family profile" evidence="5">
    <location>
        <begin position="116"/>
        <end position="233"/>
    </location>
</feature>
<evidence type="ECO:0000256" key="2">
    <source>
        <dbReference type="ARBA" id="ARBA00012727"/>
    </source>
</evidence>
<dbReference type="Gene3D" id="2.40.50.140">
    <property type="entry name" value="Nucleic acid-binding proteins"/>
    <property type="match status" value="1"/>
</dbReference>
<keyword evidence="7" id="KW-1185">Reference proteome</keyword>
<reference evidence="6 7" key="1">
    <citation type="submission" date="2021-03" db="EMBL/GenBank/DDBJ databases">
        <title>Sequencing the genomes of 1000 actinobacteria strains.</title>
        <authorList>
            <person name="Klenk H.-P."/>
        </authorList>
    </citation>
    <scope>NUCLEOTIDE SEQUENCE [LARGE SCALE GENOMIC DNA]</scope>
    <source>
        <strain evidence="6 7">DSM 44580</strain>
    </source>
</reference>
<dbReference type="InterPro" id="IPR044119">
    <property type="entry name" value="Adenylation_LigC-like"/>
</dbReference>
<dbReference type="CDD" id="cd07970">
    <property type="entry name" value="OBF_DNA_ligase_LigC"/>
    <property type="match status" value="1"/>
</dbReference>
<dbReference type="PROSITE" id="PS00697">
    <property type="entry name" value="DNA_LIGASE_A1"/>
    <property type="match status" value="1"/>
</dbReference>
<dbReference type="InterPro" id="IPR012309">
    <property type="entry name" value="DNA_ligase_ATP-dep_C"/>
</dbReference>
<dbReference type="RefSeq" id="WP_086781564.1">
    <property type="nucleotide sequence ID" value="NZ_JAGIOO010000001.1"/>
</dbReference>
<dbReference type="Proteomes" id="UP001519363">
    <property type="component" value="Unassembled WGS sequence"/>
</dbReference>
<dbReference type="SUPFAM" id="SSF50249">
    <property type="entry name" value="Nucleic acid-binding proteins"/>
    <property type="match status" value="1"/>
</dbReference>
<dbReference type="InterPro" id="IPR050191">
    <property type="entry name" value="ATP-dep_DNA_ligase"/>
</dbReference>
<dbReference type="InterPro" id="IPR012340">
    <property type="entry name" value="NA-bd_OB-fold"/>
</dbReference>
<name>A0ABS5AA12_9PSEU</name>
<proteinExistence type="inferred from homology"/>
<dbReference type="InterPro" id="IPR016059">
    <property type="entry name" value="DNA_ligase_ATP-dep_CS"/>
</dbReference>
<gene>
    <name evidence="6" type="ORF">JOF53_002305</name>
</gene>
<evidence type="ECO:0000256" key="1">
    <source>
        <dbReference type="ARBA" id="ARBA00007572"/>
    </source>
</evidence>
<evidence type="ECO:0000256" key="3">
    <source>
        <dbReference type="ARBA" id="ARBA00022598"/>
    </source>
</evidence>